<name>A0A5J5IZ75_9MICO</name>
<comment type="caution">
    <text evidence="1">The sequence shown here is derived from an EMBL/GenBank/DDBJ whole genome shotgun (WGS) entry which is preliminary data.</text>
</comment>
<dbReference type="OrthoDB" id="4120491at2"/>
<dbReference type="Proteomes" id="UP000327039">
    <property type="component" value="Unassembled WGS sequence"/>
</dbReference>
<evidence type="ECO:0008006" key="3">
    <source>
        <dbReference type="Google" id="ProtNLM"/>
    </source>
</evidence>
<gene>
    <name evidence="1" type="ORF">F6B42_04360</name>
</gene>
<proteinExistence type="predicted"/>
<reference evidence="2" key="1">
    <citation type="submission" date="2019-09" db="EMBL/GenBank/DDBJ databases">
        <title>Mumia zhuanghuii sp. nov. isolated from the intestinal contents of plateau pika (Ochotona curzoniae) in the Qinghai-Tibet plateau of China.</title>
        <authorList>
            <person name="Tian Z."/>
        </authorList>
    </citation>
    <scope>NUCLEOTIDE SEQUENCE [LARGE SCALE GENOMIC DNA]</scope>
    <source>
        <strain evidence="2">DSM 25564</strain>
    </source>
</reference>
<dbReference type="AlphaFoldDB" id="A0A5J5IZ75"/>
<dbReference type="SUPFAM" id="SSF53756">
    <property type="entry name" value="UDP-Glycosyltransferase/glycogen phosphorylase"/>
    <property type="match status" value="1"/>
</dbReference>
<accession>A0A5J5IZ75</accession>
<dbReference type="EMBL" id="VYRZ01000001">
    <property type="protein sequence ID" value="KAA9090042.1"/>
    <property type="molecule type" value="Genomic_DNA"/>
</dbReference>
<protein>
    <recommendedName>
        <fullName evidence="3">Glycosyltransferase family 4 protein</fullName>
    </recommendedName>
</protein>
<evidence type="ECO:0000313" key="2">
    <source>
        <dbReference type="Proteomes" id="UP000327039"/>
    </source>
</evidence>
<evidence type="ECO:0000313" key="1">
    <source>
        <dbReference type="EMBL" id="KAA9090042.1"/>
    </source>
</evidence>
<dbReference type="Gene3D" id="3.40.50.2000">
    <property type="entry name" value="Glycogen Phosphorylase B"/>
    <property type="match status" value="2"/>
</dbReference>
<organism evidence="1 2">
    <name type="scientific">Microbacterium radiodurans</name>
    <dbReference type="NCBI Taxonomy" id="661398"/>
    <lineage>
        <taxon>Bacteria</taxon>
        <taxon>Bacillati</taxon>
        <taxon>Actinomycetota</taxon>
        <taxon>Actinomycetes</taxon>
        <taxon>Micrococcales</taxon>
        <taxon>Microbacteriaceae</taxon>
        <taxon>Microbacterium</taxon>
    </lineage>
</organism>
<keyword evidence="2" id="KW-1185">Reference proteome</keyword>
<sequence length="348" mass="37251">MQLVWGPAGHGVTDYGADVARAVTRVVAQEPQDRVSGIRIARVANLDEALGAAADATRVHLHVTDRLLGSSLEEAADALERLAAASRVTVTLHDLPQESDGTGYPRRVAAYARFVAAAAGVVVNSEHERRLVAEHLPGSPEPHVIPLGARVAAAPPYPADLGTTDLVVLLAGYVYPGKGHALALDAASDAVRALRADGHPVGRPVVRALGGVSPGHEADLALLQRRADERGARLEVTGFLADADFAAAMRMPGVPVAAHEHVSASRSMLDWVEAGRRPLVIASRYSREMAELRPDTTDVFEPEDLADRLVERWLAPERTRLDGARSLRPSLDDVAGDYLAWWRTEAPR</sequence>